<comment type="similarity">
    <text evidence="1">Belongs to the short-chain dehydrogenases/reductases (SDR) family.</text>
</comment>
<comment type="caution">
    <text evidence="3">The sequence shown here is derived from an EMBL/GenBank/DDBJ whole genome shotgun (WGS) entry which is preliminary data.</text>
</comment>
<organism evidence="3 4">
    <name type="scientific">Pontixanthobacter aestiaquae</name>
    <dbReference type="NCBI Taxonomy" id="1509367"/>
    <lineage>
        <taxon>Bacteria</taxon>
        <taxon>Pseudomonadati</taxon>
        <taxon>Pseudomonadota</taxon>
        <taxon>Alphaproteobacteria</taxon>
        <taxon>Sphingomonadales</taxon>
        <taxon>Erythrobacteraceae</taxon>
        <taxon>Pontixanthobacter</taxon>
    </lineage>
</organism>
<evidence type="ECO:0000256" key="2">
    <source>
        <dbReference type="ARBA" id="ARBA00023002"/>
    </source>
</evidence>
<dbReference type="PANTHER" id="PTHR44196">
    <property type="entry name" value="DEHYDROGENASE/REDUCTASE SDR FAMILY MEMBER 7B"/>
    <property type="match status" value="1"/>
</dbReference>
<dbReference type="OrthoDB" id="9796652at2"/>
<dbReference type="Pfam" id="PF00106">
    <property type="entry name" value="adh_short"/>
    <property type="match status" value="1"/>
</dbReference>
<proteinExistence type="inferred from homology"/>
<name>A0A844Z2D4_9SPHN</name>
<dbReference type="PANTHER" id="PTHR44196:SF1">
    <property type="entry name" value="DEHYDROGENASE_REDUCTASE SDR FAMILY MEMBER 7B"/>
    <property type="match status" value="1"/>
</dbReference>
<dbReference type="Gene3D" id="3.40.50.720">
    <property type="entry name" value="NAD(P)-binding Rossmann-like Domain"/>
    <property type="match status" value="1"/>
</dbReference>
<dbReference type="Proteomes" id="UP000460290">
    <property type="component" value="Unassembled WGS sequence"/>
</dbReference>
<evidence type="ECO:0000313" key="3">
    <source>
        <dbReference type="EMBL" id="MXO81828.1"/>
    </source>
</evidence>
<keyword evidence="2" id="KW-0560">Oxidoreductase</keyword>
<keyword evidence="4" id="KW-1185">Reference proteome</keyword>
<protein>
    <submittedName>
        <fullName evidence="3">SDR family NAD(P)-dependent oxidoreductase</fullName>
    </submittedName>
</protein>
<reference evidence="3 4" key="1">
    <citation type="submission" date="2019-12" db="EMBL/GenBank/DDBJ databases">
        <title>Genomic-based taxomic classification of the family Erythrobacteraceae.</title>
        <authorList>
            <person name="Xu L."/>
        </authorList>
    </citation>
    <scope>NUCLEOTIDE SEQUENCE [LARGE SCALE GENOMIC DNA]</scope>
    <source>
        <strain evidence="3 4">KCTC 42006</strain>
    </source>
</reference>
<sequence>MADFPMPNVSHDLTGRVALVTGASSGLGERFARLLAAQGAAVALCARRIDRLAAIPVNGSRASVCRYLHNWTPRCSICVVPPANA</sequence>
<dbReference type="RefSeq" id="WP_160612191.1">
    <property type="nucleotide sequence ID" value="NZ_JAUFQM010000001.1"/>
</dbReference>
<evidence type="ECO:0000256" key="1">
    <source>
        <dbReference type="ARBA" id="ARBA00006484"/>
    </source>
</evidence>
<dbReference type="InterPro" id="IPR002347">
    <property type="entry name" value="SDR_fam"/>
</dbReference>
<accession>A0A844Z2D4</accession>
<dbReference type="EMBL" id="WTYZ01000001">
    <property type="protein sequence ID" value="MXO81828.1"/>
    <property type="molecule type" value="Genomic_DNA"/>
</dbReference>
<dbReference type="AlphaFoldDB" id="A0A844Z2D4"/>
<evidence type="ECO:0000313" key="4">
    <source>
        <dbReference type="Proteomes" id="UP000460290"/>
    </source>
</evidence>
<dbReference type="InterPro" id="IPR036291">
    <property type="entry name" value="NAD(P)-bd_dom_sf"/>
</dbReference>
<dbReference type="GO" id="GO:0016491">
    <property type="term" value="F:oxidoreductase activity"/>
    <property type="evidence" value="ECO:0007669"/>
    <property type="project" value="UniProtKB-KW"/>
</dbReference>
<dbReference type="SUPFAM" id="SSF51735">
    <property type="entry name" value="NAD(P)-binding Rossmann-fold domains"/>
    <property type="match status" value="1"/>
</dbReference>
<dbReference type="GO" id="GO:0016020">
    <property type="term" value="C:membrane"/>
    <property type="evidence" value="ECO:0007669"/>
    <property type="project" value="TreeGrafter"/>
</dbReference>
<gene>
    <name evidence="3" type="ORF">GRI35_00390</name>
</gene>